<dbReference type="AlphaFoldDB" id="Q50IU8"/>
<keyword evidence="4" id="KW-0808">Transferase</keyword>
<dbReference type="PANTHER" id="PTHR45756:SF1">
    <property type="entry name" value="PROTEIN KINASE DOMAIN CONTAINING PROTEIN"/>
    <property type="match status" value="1"/>
</dbReference>
<dbReference type="InterPro" id="IPR008266">
    <property type="entry name" value="Tyr_kinase_AS"/>
</dbReference>
<sequence length="399" mass="44560">MESWITFRRPKPGLGGPRNRKQVPFSSKVQSSPHQSASSRHTYPVLGLSDPKVQVIGDLQICKNKKLGSGAFGVVFEGFYRSTSCAVKVLHALATEIQTDLPATGGGQEETLKAFEQECKFLKAFTHKNVVRHFTTKKHPSSGQTMLITELMDSSLRSFISCKKTVITTGIEISICSDIASALEYIHARNVIHRDLCGDNVLIKTSADRSPIAKISDFGMSRLLDPSTMSSTLTALGHRAGYLPPEAPLIDASHYDSSLDIFSFGAIMVQIIQKLETIKTASDRNFHAAQIPNDHPMKPFINSTLRDTKERRPTAVALSHEISRIVRRRARLHYTEAKKLEPVPVVRRQHFTEVEFSDEEEYELAVNTSWSSDLTSEDDEGSDDSSMIFYHNEFEDDDD</sequence>
<feature type="domain" description="Protein kinase" evidence="3">
    <location>
        <begin position="61"/>
        <end position="323"/>
    </location>
</feature>
<dbReference type="PROSITE" id="PS50011">
    <property type="entry name" value="PROTEIN_KINASE_DOM"/>
    <property type="match status" value="1"/>
</dbReference>
<dbReference type="InterPro" id="IPR001245">
    <property type="entry name" value="Ser-Thr/Tyr_kinase_cat_dom"/>
</dbReference>
<dbReference type="InterPro" id="IPR011009">
    <property type="entry name" value="Kinase-like_dom_sf"/>
</dbReference>
<feature type="region of interest" description="Disordered" evidence="2">
    <location>
        <begin position="1"/>
        <end position="43"/>
    </location>
</feature>
<dbReference type="PROSITE" id="PS00109">
    <property type="entry name" value="PROTEIN_KINASE_TYR"/>
    <property type="match status" value="1"/>
</dbReference>
<name>Q50IU8_SUBDO</name>
<dbReference type="SUPFAM" id="SSF56112">
    <property type="entry name" value="Protein kinase-like (PK-like)"/>
    <property type="match status" value="1"/>
</dbReference>
<dbReference type="InterPro" id="IPR017441">
    <property type="entry name" value="Protein_kinase_ATP_BS"/>
</dbReference>
<dbReference type="InterPro" id="IPR000719">
    <property type="entry name" value="Prot_kinase_dom"/>
</dbReference>
<keyword evidence="1" id="KW-0067">ATP-binding</keyword>
<dbReference type="PANTHER" id="PTHR45756">
    <property type="entry name" value="PALMITOYLTRANSFERASE"/>
    <property type="match status" value="1"/>
</dbReference>
<evidence type="ECO:0000256" key="2">
    <source>
        <dbReference type="SAM" id="MobiDB-lite"/>
    </source>
</evidence>
<protein>
    <submittedName>
        <fullName evidence="4">Protein tyrosine kinase</fullName>
    </submittedName>
</protein>
<keyword evidence="4" id="KW-0418">Kinase</keyword>
<keyword evidence="1" id="KW-0547">Nucleotide-binding</keyword>
<dbReference type="InterPro" id="IPR053215">
    <property type="entry name" value="TKL_Ser/Thr_kinase"/>
</dbReference>
<dbReference type="PROSITE" id="PS00107">
    <property type="entry name" value="PROTEIN_KINASE_ATP"/>
    <property type="match status" value="1"/>
</dbReference>
<evidence type="ECO:0000313" key="4">
    <source>
        <dbReference type="EMBL" id="CAH04637.1"/>
    </source>
</evidence>
<accession>Q50IU8</accession>
<dbReference type="EMBL" id="AJ784229">
    <property type="protein sequence ID" value="CAH04637.1"/>
    <property type="molecule type" value="mRNA"/>
</dbReference>
<evidence type="ECO:0000256" key="1">
    <source>
        <dbReference type="PROSITE-ProRule" id="PRU10141"/>
    </source>
</evidence>
<feature type="compositionally biased region" description="Polar residues" evidence="2">
    <location>
        <begin position="24"/>
        <end position="41"/>
    </location>
</feature>
<feature type="binding site" evidence="1">
    <location>
        <position position="88"/>
    </location>
    <ligand>
        <name>ATP</name>
        <dbReference type="ChEBI" id="CHEBI:30616"/>
    </ligand>
</feature>
<dbReference type="Pfam" id="PF07714">
    <property type="entry name" value="PK_Tyr_Ser-Thr"/>
    <property type="match status" value="1"/>
</dbReference>
<dbReference type="Gene3D" id="1.10.510.10">
    <property type="entry name" value="Transferase(Phosphotransferase) domain 1"/>
    <property type="match status" value="1"/>
</dbReference>
<gene>
    <name evidence="4" type="primary">ptk</name>
</gene>
<dbReference type="GO" id="GO:0005524">
    <property type="term" value="F:ATP binding"/>
    <property type="evidence" value="ECO:0007669"/>
    <property type="project" value="UniProtKB-UniRule"/>
</dbReference>
<reference evidence="4" key="1">
    <citation type="journal article" date="2005" name="Genomics">
        <title>Biosilica formation in spicules of the sponge Suberites domuncula: synchronous expression of a gene cluster.</title>
        <authorList>
            <person name="Schroeder H.C."/>
            <person name="Perovic-Ottstadt S."/>
            <person name="Grebenjuk V.A."/>
            <person name="Engel S."/>
            <person name="Mueller I.M."/>
            <person name="Mueller W.E.G."/>
        </authorList>
    </citation>
    <scope>NUCLEOTIDE SEQUENCE</scope>
</reference>
<dbReference type="GO" id="GO:0004672">
    <property type="term" value="F:protein kinase activity"/>
    <property type="evidence" value="ECO:0007669"/>
    <property type="project" value="InterPro"/>
</dbReference>
<feature type="region of interest" description="Disordered" evidence="2">
    <location>
        <begin position="368"/>
        <end position="399"/>
    </location>
</feature>
<evidence type="ECO:0000259" key="3">
    <source>
        <dbReference type="PROSITE" id="PS50011"/>
    </source>
</evidence>
<proteinExistence type="evidence at transcript level"/>
<organism evidence="4">
    <name type="scientific">Suberites domuncula</name>
    <name type="common">Sponge</name>
    <dbReference type="NCBI Taxonomy" id="55567"/>
    <lineage>
        <taxon>Eukaryota</taxon>
        <taxon>Metazoa</taxon>
        <taxon>Porifera</taxon>
        <taxon>Demospongiae</taxon>
        <taxon>Heteroscleromorpha</taxon>
        <taxon>Suberitida</taxon>
        <taxon>Suberitidae</taxon>
        <taxon>Suberites</taxon>
    </lineage>
</organism>